<organism evidence="2 3">
    <name type="scientific">Halococcus hamelinensis 100A6</name>
    <dbReference type="NCBI Taxonomy" id="1132509"/>
    <lineage>
        <taxon>Archaea</taxon>
        <taxon>Methanobacteriati</taxon>
        <taxon>Methanobacteriota</taxon>
        <taxon>Stenosarchaea group</taxon>
        <taxon>Halobacteria</taxon>
        <taxon>Halobacteriales</taxon>
        <taxon>Halococcaceae</taxon>
        <taxon>Halococcus</taxon>
    </lineage>
</organism>
<dbReference type="EMBL" id="AOMB01000033">
    <property type="protein sequence ID" value="EMA37748.1"/>
    <property type="molecule type" value="Genomic_DNA"/>
</dbReference>
<gene>
    <name evidence="2" type="ORF">C447_12270</name>
</gene>
<evidence type="ECO:0000256" key="1">
    <source>
        <dbReference type="SAM" id="MobiDB-lite"/>
    </source>
</evidence>
<sequence>MTDNEPTHDGWPAEYRDPRDRPHPETLRITVEPFEQAREETFAAARTVEDGESTPAVVSFASIDDLRKILTERRIELLRLLITIDGAAESITALADALDRDYRPVHDDVGVLDQYGLIFVVDEGQTKRPYVPYRWVRLDIELAGGTDETDPAVASG</sequence>
<name>M0LX47_9EURY</name>
<reference evidence="2 3" key="1">
    <citation type="journal article" date="2014" name="PLoS Genet.">
        <title>Phylogenetically driven sequencing of extremely halophilic archaea reveals strategies for static and dynamic osmo-response.</title>
        <authorList>
            <person name="Becker E.A."/>
            <person name="Seitzer P.M."/>
            <person name="Tritt A."/>
            <person name="Larsen D."/>
            <person name="Krusor M."/>
            <person name="Yao A.I."/>
            <person name="Wu D."/>
            <person name="Madern D."/>
            <person name="Eisen J.A."/>
            <person name="Darling A.E."/>
            <person name="Facciotti M.T."/>
        </authorList>
    </citation>
    <scope>NUCLEOTIDE SEQUENCE [LARGE SCALE GENOMIC DNA]</scope>
    <source>
        <strain evidence="2 3">100A6</strain>
    </source>
</reference>
<dbReference type="PATRIC" id="fig|1132509.6.peg.2817"/>
<dbReference type="RefSeq" id="WP_007694268.1">
    <property type="nucleotide sequence ID" value="NZ_AJRK01000395.1"/>
</dbReference>
<dbReference type="eggNOG" id="arCOG02756">
    <property type="taxonomic scope" value="Archaea"/>
</dbReference>
<dbReference type="Pfam" id="PF25212">
    <property type="entry name" value="HVO_A0114"/>
    <property type="match status" value="1"/>
</dbReference>
<accession>M0LX47</accession>
<protein>
    <submittedName>
        <fullName evidence="2">Uncharacterized protein</fullName>
    </submittedName>
</protein>
<comment type="caution">
    <text evidence="2">The sequence shown here is derived from an EMBL/GenBank/DDBJ whole genome shotgun (WGS) entry which is preliminary data.</text>
</comment>
<dbReference type="OrthoDB" id="325082at2157"/>
<dbReference type="AlphaFoldDB" id="M0LX47"/>
<evidence type="ECO:0000313" key="2">
    <source>
        <dbReference type="EMBL" id="EMA37748.1"/>
    </source>
</evidence>
<feature type="region of interest" description="Disordered" evidence="1">
    <location>
        <begin position="1"/>
        <end position="24"/>
    </location>
</feature>
<dbReference type="Proteomes" id="UP000011566">
    <property type="component" value="Unassembled WGS sequence"/>
</dbReference>
<evidence type="ECO:0000313" key="3">
    <source>
        <dbReference type="Proteomes" id="UP000011566"/>
    </source>
</evidence>
<proteinExistence type="predicted"/>
<keyword evidence="3" id="KW-1185">Reference proteome</keyword>
<feature type="compositionally biased region" description="Basic and acidic residues" evidence="1">
    <location>
        <begin position="14"/>
        <end position="24"/>
    </location>
</feature>